<dbReference type="Proteomes" id="UP000217790">
    <property type="component" value="Unassembled WGS sequence"/>
</dbReference>
<dbReference type="EMBL" id="KZ293679">
    <property type="protein sequence ID" value="PBK87379.1"/>
    <property type="molecule type" value="Genomic_DNA"/>
</dbReference>
<gene>
    <name evidence="1" type="ORF">ARMGADRAFT_1016841</name>
</gene>
<evidence type="ECO:0000313" key="1">
    <source>
        <dbReference type="EMBL" id="PBK87379.1"/>
    </source>
</evidence>
<organism evidence="1 2">
    <name type="scientific">Armillaria gallica</name>
    <name type="common">Bulbous honey fungus</name>
    <name type="synonym">Armillaria bulbosa</name>
    <dbReference type="NCBI Taxonomy" id="47427"/>
    <lineage>
        <taxon>Eukaryota</taxon>
        <taxon>Fungi</taxon>
        <taxon>Dikarya</taxon>
        <taxon>Basidiomycota</taxon>
        <taxon>Agaricomycotina</taxon>
        <taxon>Agaricomycetes</taxon>
        <taxon>Agaricomycetidae</taxon>
        <taxon>Agaricales</taxon>
        <taxon>Marasmiineae</taxon>
        <taxon>Physalacriaceae</taxon>
        <taxon>Armillaria</taxon>
    </lineage>
</organism>
<sequence length="51" mass="5961">MPNDGDPDQDGILLSTFHYCTCEERRALHIYVRRWSSTVLTLPQPIASRHY</sequence>
<proteinExistence type="predicted"/>
<protein>
    <submittedName>
        <fullName evidence="1">Uncharacterized protein</fullName>
    </submittedName>
</protein>
<name>A0A2H3CWH8_ARMGA</name>
<keyword evidence="2" id="KW-1185">Reference proteome</keyword>
<dbReference type="InParanoid" id="A0A2H3CWH8"/>
<dbReference type="AlphaFoldDB" id="A0A2H3CWH8"/>
<accession>A0A2H3CWH8</accession>
<evidence type="ECO:0000313" key="2">
    <source>
        <dbReference type="Proteomes" id="UP000217790"/>
    </source>
</evidence>
<reference evidence="2" key="1">
    <citation type="journal article" date="2017" name="Nat. Ecol. Evol.">
        <title>Genome expansion and lineage-specific genetic innovations in the forest pathogenic fungi Armillaria.</title>
        <authorList>
            <person name="Sipos G."/>
            <person name="Prasanna A.N."/>
            <person name="Walter M.C."/>
            <person name="O'Connor E."/>
            <person name="Balint B."/>
            <person name="Krizsan K."/>
            <person name="Kiss B."/>
            <person name="Hess J."/>
            <person name="Varga T."/>
            <person name="Slot J."/>
            <person name="Riley R."/>
            <person name="Boka B."/>
            <person name="Rigling D."/>
            <person name="Barry K."/>
            <person name="Lee J."/>
            <person name="Mihaltcheva S."/>
            <person name="LaButti K."/>
            <person name="Lipzen A."/>
            <person name="Waldron R."/>
            <person name="Moloney N.M."/>
            <person name="Sperisen C."/>
            <person name="Kredics L."/>
            <person name="Vagvoelgyi C."/>
            <person name="Patrignani A."/>
            <person name="Fitzpatrick D."/>
            <person name="Nagy I."/>
            <person name="Doyle S."/>
            <person name="Anderson J.B."/>
            <person name="Grigoriev I.V."/>
            <person name="Gueldener U."/>
            <person name="Muensterkoetter M."/>
            <person name="Nagy L.G."/>
        </authorList>
    </citation>
    <scope>NUCLEOTIDE SEQUENCE [LARGE SCALE GENOMIC DNA]</scope>
    <source>
        <strain evidence="2">Ar21-2</strain>
    </source>
</reference>